<gene>
    <name evidence="4" type="ORF">LOD99_2488</name>
</gene>
<dbReference type="Proteomes" id="UP001165289">
    <property type="component" value="Unassembled WGS sequence"/>
</dbReference>
<dbReference type="GO" id="GO:0000214">
    <property type="term" value="C:tRNA-intron endonuclease complex"/>
    <property type="evidence" value="ECO:0007669"/>
    <property type="project" value="TreeGrafter"/>
</dbReference>
<dbReference type="PANTHER" id="PTHR21027:SF1">
    <property type="entry name" value="TRNA-SPLICING ENDONUCLEASE SUBUNIT SEN54"/>
    <property type="match status" value="1"/>
</dbReference>
<accession>A0AAV7K2C4</accession>
<sequence>MAGISKETSLTTCKDKFPISDVVESDIFPDLATNTFKSQKDVSVGKYDSSLGLIEITKSKGSAWRNIGGNVGSKLYLFPEEALFLFECNKLQIYGESELLSSEDIWSALCPSKQAFNKYIAYAQLKRMGYIVIRHGAYKSTHQNIYTEYIINNKGNVQVGLDAPAKRSKLDYDEQAESKNSDFPTPSFDLYQAGEYYMKTALLKPDNSIAVVASSEPFPSKDMMDKLSLHPNLLLALVTECNANIFSFQGGLESI</sequence>
<name>A0AAV7K2C4_9METZ</name>
<comment type="similarity">
    <text evidence="1">Belongs to the SEN54 family.</text>
</comment>
<feature type="domain" description="tRNA-splicing endonuclease subunit Sen54 N-terminal" evidence="3">
    <location>
        <begin position="37"/>
        <end position="94"/>
    </location>
</feature>
<evidence type="ECO:0000256" key="1">
    <source>
        <dbReference type="ARBA" id="ARBA00005736"/>
    </source>
</evidence>
<proteinExistence type="inferred from homology"/>
<organism evidence="4 5">
    <name type="scientific">Oopsacas minuta</name>
    <dbReference type="NCBI Taxonomy" id="111878"/>
    <lineage>
        <taxon>Eukaryota</taxon>
        <taxon>Metazoa</taxon>
        <taxon>Porifera</taxon>
        <taxon>Hexactinellida</taxon>
        <taxon>Hexasterophora</taxon>
        <taxon>Lyssacinosida</taxon>
        <taxon>Leucopsacidae</taxon>
        <taxon>Oopsacas</taxon>
    </lineage>
</organism>
<dbReference type="InterPro" id="IPR024337">
    <property type="entry name" value="tRNA_splic_suSen54"/>
</dbReference>
<evidence type="ECO:0000313" key="5">
    <source>
        <dbReference type="Proteomes" id="UP001165289"/>
    </source>
</evidence>
<evidence type="ECO:0000313" key="4">
    <source>
        <dbReference type="EMBL" id="KAI6655200.1"/>
    </source>
</evidence>
<dbReference type="Gene3D" id="3.40.1350.150">
    <property type="match status" value="1"/>
</dbReference>
<evidence type="ECO:0000256" key="2">
    <source>
        <dbReference type="ARBA" id="ARBA00022694"/>
    </source>
</evidence>
<dbReference type="GO" id="GO:0000379">
    <property type="term" value="P:tRNA-type intron splice site recognition and cleavage"/>
    <property type="evidence" value="ECO:0007669"/>
    <property type="project" value="TreeGrafter"/>
</dbReference>
<evidence type="ECO:0000259" key="3">
    <source>
        <dbReference type="Pfam" id="PF12928"/>
    </source>
</evidence>
<keyword evidence="2" id="KW-0819">tRNA processing</keyword>
<protein>
    <recommendedName>
        <fullName evidence="3">tRNA-splicing endonuclease subunit Sen54 N-terminal domain-containing protein</fullName>
    </recommendedName>
</protein>
<dbReference type="InterPro" id="IPR024336">
    <property type="entry name" value="tRNA_splic_suSen54_N"/>
</dbReference>
<reference evidence="4 5" key="1">
    <citation type="journal article" date="2023" name="BMC Biol.">
        <title>The compact genome of the sponge Oopsacas minuta (Hexactinellida) is lacking key metazoan core genes.</title>
        <authorList>
            <person name="Santini S."/>
            <person name="Schenkelaars Q."/>
            <person name="Jourda C."/>
            <person name="Duchesne M."/>
            <person name="Belahbib H."/>
            <person name="Rocher C."/>
            <person name="Selva M."/>
            <person name="Riesgo A."/>
            <person name="Vervoort M."/>
            <person name="Leys S.P."/>
            <person name="Kodjabachian L."/>
            <person name="Le Bivic A."/>
            <person name="Borchiellini C."/>
            <person name="Claverie J.M."/>
            <person name="Renard E."/>
        </authorList>
    </citation>
    <scope>NUCLEOTIDE SEQUENCE [LARGE SCALE GENOMIC DNA]</scope>
    <source>
        <strain evidence="4">SPO-2</strain>
    </source>
</reference>
<comment type="caution">
    <text evidence="4">The sequence shown here is derived from an EMBL/GenBank/DDBJ whole genome shotgun (WGS) entry which is preliminary data.</text>
</comment>
<dbReference type="EMBL" id="JAKMXF010000210">
    <property type="protein sequence ID" value="KAI6655200.1"/>
    <property type="molecule type" value="Genomic_DNA"/>
</dbReference>
<dbReference type="PANTHER" id="PTHR21027">
    <property type="entry name" value="TRNA-SPLICING ENDONUCLEASE SUBUNIT SEN54"/>
    <property type="match status" value="1"/>
</dbReference>
<dbReference type="Pfam" id="PF12928">
    <property type="entry name" value="tRNA_int_end_N2"/>
    <property type="match status" value="1"/>
</dbReference>
<dbReference type="AlphaFoldDB" id="A0AAV7K2C4"/>
<keyword evidence="5" id="KW-1185">Reference proteome</keyword>